<dbReference type="SUPFAM" id="SSF52402">
    <property type="entry name" value="Adenine nucleotide alpha hydrolases-like"/>
    <property type="match status" value="1"/>
</dbReference>
<protein>
    <recommendedName>
        <fullName evidence="2">UspA domain-containing protein</fullName>
    </recommendedName>
</protein>
<comment type="similarity">
    <text evidence="1">Belongs to the universal stress protein A family.</text>
</comment>
<accession>Q7U3V1</accession>
<dbReference type="Gene3D" id="3.40.50.620">
    <property type="entry name" value="HUPs"/>
    <property type="match status" value="1"/>
</dbReference>
<dbReference type="KEGG" id="syw:SYNW2328"/>
<dbReference type="CDD" id="cd00293">
    <property type="entry name" value="USP-like"/>
    <property type="match status" value="1"/>
</dbReference>
<dbReference type="PANTHER" id="PTHR46268:SF6">
    <property type="entry name" value="UNIVERSAL STRESS PROTEIN UP12"/>
    <property type="match status" value="1"/>
</dbReference>
<evidence type="ECO:0000256" key="1">
    <source>
        <dbReference type="ARBA" id="ARBA00008791"/>
    </source>
</evidence>
<dbReference type="PANTHER" id="PTHR46268">
    <property type="entry name" value="STRESS RESPONSE PROTEIN NHAX"/>
    <property type="match status" value="1"/>
</dbReference>
<dbReference type="InterPro" id="IPR014729">
    <property type="entry name" value="Rossmann-like_a/b/a_fold"/>
</dbReference>
<dbReference type="eggNOG" id="COG0589">
    <property type="taxonomic scope" value="Bacteria"/>
</dbReference>
<keyword evidence="4" id="KW-1185">Reference proteome</keyword>
<dbReference type="InterPro" id="IPR006016">
    <property type="entry name" value="UspA"/>
</dbReference>
<reference evidence="3 4" key="1">
    <citation type="journal article" date="2003" name="Nature">
        <title>The genome of a motile marine Synechococcus.</title>
        <authorList>
            <person name="Palenik B."/>
            <person name="Brahamsha B."/>
            <person name="Larimer F."/>
            <person name="Land M."/>
            <person name="Hauser L."/>
            <person name="Chain P."/>
            <person name="Lamerdin J."/>
            <person name="Regala W."/>
            <person name="Allen E.A."/>
            <person name="McCarren J."/>
            <person name="Paulsen I."/>
            <person name="Dufresne A."/>
            <person name="Partensky F."/>
            <person name="Webb E."/>
            <person name="Waterbury J."/>
        </authorList>
    </citation>
    <scope>NUCLEOTIDE SEQUENCE [LARGE SCALE GENOMIC DNA]</scope>
    <source>
        <strain evidence="3 4">WH8102</strain>
    </source>
</reference>
<dbReference type="HOGENOM" id="CLU_049301_16_1_3"/>
<evidence type="ECO:0000313" key="3">
    <source>
        <dbReference type="EMBL" id="CAE08843.1"/>
    </source>
</evidence>
<dbReference type="Proteomes" id="UP000001422">
    <property type="component" value="Chromosome"/>
</dbReference>
<dbReference type="EMBL" id="BX569695">
    <property type="protein sequence ID" value="CAE08843.1"/>
    <property type="molecule type" value="Genomic_DNA"/>
</dbReference>
<dbReference type="Pfam" id="PF00582">
    <property type="entry name" value="Usp"/>
    <property type="match status" value="1"/>
</dbReference>
<feature type="domain" description="UspA" evidence="2">
    <location>
        <begin position="53"/>
        <end position="119"/>
    </location>
</feature>
<proteinExistence type="inferred from homology"/>
<evidence type="ECO:0000259" key="2">
    <source>
        <dbReference type="Pfam" id="PF00582"/>
    </source>
</evidence>
<gene>
    <name evidence="3" type="ordered locus">SYNW2328</name>
</gene>
<dbReference type="PRINTS" id="PR01438">
    <property type="entry name" value="UNVRSLSTRESS"/>
</dbReference>
<dbReference type="AlphaFoldDB" id="Q7U3V1"/>
<dbReference type="InterPro" id="IPR006015">
    <property type="entry name" value="Universal_stress_UspA"/>
</dbReference>
<dbReference type="STRING" id="84588.SYNW2328"/>
<name>Q7U3V1_PARMW</name>
<dbReference type="RefSeq" id="WP_011129181.1">
    <property type="nucleotide sequence ID" value="NC_005070.1"/>
</dbReference>
<organism evidence="3 4">
    <name type="scientific">Parasynechococcus marenigrum (strain WH8102)</name>
    <dbReference type="NCBI Taxonomy" id="84588"/>
    <lineage>
        <taxon>Bacteria</taxon>
        <taxon>Bacillati</taxon>
        <taxon>Cyanobacteriota</taxon>
        <taxon>Cyanophyceae</taxon>
        <taxon>Synechococcales</taxon>
        <taxon>Prochlorococcaceae</taxon>
        <taxon>Parasynechococcus</taxon>
        <taxon>Parasynechococcus marenigrum</taxon>
    </lineage>
</organism>
<evidence type="ECO:0000313" key="4">
    <source>
        <dbReference type="Proteomes" id="UP000001422"/>
    </source>
</evidence>
<sequence>MFETVLLPLDANPQALDTAVKALELVQVYDSRLVLLRLLDLVPDPPLLVRIQARIDQSGVPCQRLERGGEPLTVILDVADELNVDVIVMGTGGVSLNSNDGSTAARVIELAPCPVLVVP</sequence>